<name>A0A645JW55_9ZZZZ</name>
<gene>
    <name evidence="1" type="ORF">SDC9_211192</name>
</gene>
<accession>A0A645JW55</accession>
<protein>
    <submittedName>
        <fullName evidence="1">Uncharacterized protein</fullName>
    </submittedName>
</protein>
<proteinExistence type="predicted"/>
<reference evidence="1" key="1">
    <citation type="submission" date="2019-08" db="EMBL/GenBank/DDBJ databases">
        <authorList>
            <person name="Kucharzyk K."/>
            <person name="Murdoch R.W."/>
            <person name="Higgins S."/>
            <person name="Loffler F."/>
        </authorList>
    </citation>
    <scope>NUCLEOTIDE SEQUENCE</scope>
</reference>
<dbReference type="AlphaFoldDB" id="A0A645JW55"/>
<comment type="caution">
    <text evidence="1">The sequence shown here is derived from an EMBL/GenBank/DDBJ whole genome shotgun (WGS) entry which is preliminary data.</text>
</comment>
<sequence length="132" mass="15509">MSDYTPLLNHILIFPRFIAEIDKERIYGILERDSGKYGSIRTLGSCVVFIQQVQRIVTIYMYHCDRRFGEIIINSRYSIGIVIGTCATGVKIKNFFCPGIFIYIRQRFSKIDNLQTIVPIGFQNRHQIFRFY</sequence>
<dbReference type="EMBL" id="VSSQ01142868">
    <property type="protein sequence ID" value="MPN63433.1"/>
    <property type="molecule type" value="Genomic_DNA"/>
</dbReference>
<evidence type="ECO:0000313" key="1">
    <source>
        <dbReference type="EMBL" id="MPN63433.1"/>
    </source>
</evidence>
<organism evidence="1">
    <name type="scientific">bioreactor metagenome</name>
    <dbReference type="NCBI Taxonomy" id="1076179"/>
    <lineage>
        <taxon>unclassified sequences</taxon>
        <taxon>metagenomes</taxon>
        <taxon>ecological metagenomes</taxon>
    </lineage>
</organism>